<evidence type="ECO:0000313" key="6">
    <source>
        <dbReference type="EMBL" id="AJF06999.1"/>
    </source>
</evidence>
<dbReference type="GO" id="GO:0016020">
    <property type="term" value="C:membrane"/>
    <property type="evidence" value="ECO:0007669"/>
    <property type="project" value="UniProtKB-SubCell"/>
</dbReference>
<dbReference type="CDD" id="cd02517">
    <property type="entry name" value="CMP-KDO-Synthetase"/>
    <property type="match status" value="1"/>
</dbReference>
<reference evidence="6 7" key="1">
    <citation type="journal article" date="2015" name="Genome Announc.">
        <title>Genomes of Geoalkalibacter ferrihydriticus Z-0531T and Geoalkalibacter subterraneus Red1T, Two Haloalkaliphilic Metal-Reducing Deltaproteobacteria.</title>
        <authorList>
            <person name="Badalamenti J.P."/>
            <person name="Krajmalnik-Brown R."/>
            <person name="Torres C.I."/>
            <person name="Bond D.R."/>
        </authorList>
    </citation>
    <scope>NUCLEOTIDE SEQUENCE [LARGE SCALE GENOMIC DNA]</scope>
    <source>
        <strain evidence="6 7">Red1</strain>
    </source>
</reference>
<dbReference type="OrthoDB" id="9815559at2"/>
<dbReference type="NCBIfam" id="NF003952">
    <property type="entry name" value="PRK05450.1-5"/>
    <property type="match status" value="1"/>
</dbReference>
<keyword evidence="7" id="KW-1185">Reference proteome</keyword>
<evidence type="ECO:0000256" key="5">
    <source>
        <dbReference type="HAMAP-Rule" id="MF_00057"/>
    </source>
</evidence>
<dbReference type="HOGENOM" id="CLU_065038_0_1_7"/>
<protein>
    <recommendedName>
        <fullName evidence="5">3-deoxy-manno-octulosonate cytidylyltransferase</fullName>
        <ecNumber evidence="5">2.7.7.38</ecNumber>
    </recommendedName>
    <alternativeName>
        <fullName evidence="5">CMP-2-keto-3-deoxyoctulosonic acid synthase</fullName>
        <shortName evidence="5">CKS</shortName>
        <shortName evidence="5">CMP-KDO synthase</shortName>
    </alternativeName>
</protein>
<evidence type="ECO:0000256" key="1">
    <source>
        <dbReference type="ARBA" id="ARBA00004370"/>
    </source>
</evidence>
<name>A0A0B5FQT1_9BACT</name>
<comment type="function">
    <text evidence="5">Activates KDO (a required 8-carbon sugar) for incorporation into bacterial lipopolysaccharide in Gram-negative bacteria.</text>
</comment>
<evidence type="ECO:0000256" key="4">
    <source>
        <dbReference type="ARBA" id="ARBA00022985"/>
    </source>
</evidence>
<sequence>MKVAAIIPARYASSRFPGKPLVDIFGKPMIQRVYERVAQVPGISRVIVATDDQRIYDAVNGFGGQARMTRDNHPSGTDRLAEVAADLDDDLVVNVQGDEPLIDPRMVEAALAPMRHNGSILMGTLKTPLRSAEEFLNPNVVKVVTDQEGFALYFSRAPIPHPRDFADELSAEFSRMVAFKHVGLYVYRRDFLLEFPRLQPTPLEALEKLEQLRALEHGIRIHVAFTELVSTGVDTPADLEKVRAVLQQG</sequence>
<dbReference type="GO" id="GO:0008690">
    <property type="term" value="F:3-deoxy-manno-octulosonate cytidylyltransferase activity"/>
    <property type="evidence" value="ECO:0007669"/>
    <property type="project" value="UniProtKB-UniRule"/>
</dbReference>
<dbReference type="PANTHER" id="PTHR42866:SF2">
    <property type="entry name" value="3-DEOXY-MANNO-OCTULOSONATE CYTIDYLYLTRANSFERASE, MITOCHONDRIAL"/>
    <property type="match status" value="1"/>
</dbReference>
<evidence type="ECO:0000256" key="2">
    <source>
        <dbReference type="ARBA" id="ARBA00022679"/>
    </source>
</evidence>
<gene>
    <name evidence="5" type="primary">kdsB</name>
    <name evidence="6" type="ORF">GSUB_11105</name>
</gene>
<dbReference type="UniPathway" id="UPA00358">
    <property type="reaction ID" value="UER00476"/>
</dbReference>
<dbReference type="Gene3D" id="3.90.550.10">
    <property type="entry name" value="Spore Coat Polysaccharide Biosynthesis Protein SpsA, Chain A"/>
    <property type="match status" value="1"/>
</dbReference>
<dbReference type="PANTHER" id="PTHR42866">
    <property type="entry name" value="3-DEOXY-MANNO-OCTULOSONATE CYTIDYLYLTRANSFERASE"/>
    <property type="match status" value="1"/>
</dbReference>
<comment type="catalytic activity">
    <reaction evidence="5">
        <text>3-deoxy-alpha-D-manno-oct-2-ulosonate + CTP = CMP-3-deoxy-beta-D-manno-octulosonate + diphosphate</text>
        <dbReference type="Rhea" id="RHEA:23448"/>
        <dbReference type="ChEBI" id="CHEBI:33019"/>
        <dbReference type="ChEBI" id="CHEBI:37563"/>
        <dbReference type="ChEBI" id="CHEBI:85986"/>
        <dbReference type="ChEBI" id="CHEBI:85987"/>
        <dbReference type="EC" id="2.7.7.38"/>
    </reaction>
</comment>
<dbReference type="AlphaFoldDB" id="A0A0B5FQT1"/>
<dbReference type="InterPro" id="IPR004528">
    <property type="entry name" value="KdsB"/>
</dbReference>
<evidence type="ECO:0000256" key="3">
    <source>
        <dbReference type="ARBA" id="ARBA00022695"/>
    </source>
</evidence>
<dbReference type="KEGG" id="gsb:GSUB_11105"/>
<dbReference type="GO" id="GO:0009103">
    <property type="term" value="P:lipopolysaccharide biosynthetic process"/>
    <property type="evidence" value="ECO:0007669"/>
    <property type="project" value="UniProtKB-UniRule"/>
</dbReference>
<dbReference type="GO" id="GO:0033468">
    <property type="term" value="P:CMP-keto-3-deoxy-D-manno-octulosonic acid biosynthetic process"/>
    <property type="evidence" value="ECO:0007669"/>
    <property type="project" value="UniProtKB-UniRule"/>
</dbReference>
<dbReference type="SUPFAM" id="SSF53448">
    <property type="entry name" value="Nucleotide-diphospho-sugar transferases"/>
    <property type="match status" value="1"/>
</dbReference>
<dbReference type="EMBL" id="CP010311">
    <property type="protein sequence ID" value="AJF06999.1"/>
    <property type="molecule type" value="Genomic_DNA"/>
</dbReference>
<dbReference type="InterPro" id="IPR003329">
    <property type="entry name" value="Cytidylyl_trans"/>
</dbReference>
<comment type="pathway">
    <text evidence="5">Nucleotide-sugar biosynthesis; CMP-3-deoxy-D-manno-octulosonate biosynthesis; CMP-3-deoxy-D-manno-octulosonate from 3-deoxy-D-manno-octulosonate and CTP: step 1/1.</text>
</comment>
<dbReference type="HAMAP" id="MF_00057">
    <property type="entry name" value="KdsB"/>
    <property type="match status" value="1"/>
</dbReference>
<evidence type="ECO:0000313" key="7">
    <source>
        <dbReference type="Proteomes" id="UP000035036"/>
    </source>
</evidence>
<dbReference type="Pfam" id="PF02348">
    <property type="entry name" value="CTP_transf_3"/>
    <property type="match status" value="1"/>
</dbReference>
<proteinExistence type="inferred from homology"/>
<dbReference type="NCBIfam" id="TIGR00466">
    <property type="entry name" value="kdsB"/>
    <property type="match status" value="1"/>
</dbReference>
<dbReference type="STRING" id="483547.GSUB_11105"/>
<keyword evidence="2 5" id="KW-0808">Transferase</keyword>
<comment type="subcellular location">
    <subcellularLocation>
        <location evidence="5">Cytoplasm</location>
    </subcellularLocation>
    <subcellularLocation>
        <location evidence="1">Membrane</location>
    </subcellularLocation>
</comment>
<dbReference type="RefSeq" id="WP_040200840.1">
    <property type="nucleotide sequence ID" value="NZ_CP010311.1"/>
</dbReference>
<keyword evidence="5" id="KW-0963">Cytoplasm</keyword>
<dbReference type="GO" id="GO:0005829">
    <property type="term" value="C:cytosol"/>
    <property type="evidence" value="ECO:0007669"/>
    <property type="project" value="TreeGrafter"/>
</dbReference>
<keyword evidence="3 5" id="KW-0548">Nucleotidyltransferase</keyword>
<dbReference type="NCBIfam" id="NF009905">
    <property type="entry name" value="PRK13368.1"/>
    <property type="match status" value="1"/>
</dbReference>
<comment type="similarity">
    <text evidence="5">Belongs to the KdsB family.</text>
</comment>
<accession>A0A0B5FQT1</accession>
<keyword evidence="4 5" id="KW-0448">Lipopolysaccharide biosynthesis</keyword>
<dbReference type="InterPro" id="IPR029044">
    <property type="entry name" value="Nucleotide-diphossugar_trans"/>
</dbReference>
<organism evidence="6 7">
    <name type="scientific">Geoalkalibacter subterraneus</name>
    <dbReference type="NCBI Taxonomy" id="483547"/>
    <lineage>
        <taxon>Bacteria</taxon>
        <taxon>Pseudomonadati</taxon>
        <taxon>Thermodesulfobacteriota</taxon>
        <taxon>Desulfuromonadia</taxon>
        <taxon>Desulfuromonadales</taxon>
        <taxon>Geoalkalibacteraceae</taxon>
        <taxon>Geoalkalibacter</taxon>
    </lineage>
</organism>
<dbReference type="FunFam" id="3.90.550.10:FF:000011">
    <property type="entry name" value="3-deoxy-manno-octulosonate cytidylyltransferase"/>
    <property type="match status" value="1"/>
</dbReference>
<dbReference type="Proteomes" id="UP000035036">
    <property type="component" value="Chromosome"/>
</dbReference>
<dbReference type="EC" id="2.7.7.38" evidence="5"/>
<dbReference type="NCBIfam" id="NF003950">
    <property type="entry name" value="PRK05450.1-3"/>
    <property type="match status" value="1"/>
</dbReference>